<dbReference type="Pfam" id="PF00266">
    <property type="entry name" value="Aminotran_5"/>
    <property type="match status" value="1"/>
</dbReference>
<proteinExistence type="predicted"/>
<dbReference type="PANTHER" id="PTHR43092">
    <property type="entry name" value="L-CYSTEINE DESULFHYDRASE"/>
    <property type="match status" value="1"/>
</dbReference>
<dbReference type="OrthoDB" id="5978656at2759"/>
<dbReference type="EMBL" id="BOLY01000001">
    <property type="protein sequence ID" value="GIZ36698.1"/>
    <property type="molecule type" value="Genomic_DNA"/>
</dbReference>
<dbReference type="GeneID" id="68285741"/>
<evidence type="ECO:0000313" key="3">
    <source>
        <dbReference type="EMBL" id="GIZ36698.1"/>
    </source>
</evidence>
<comment type="caution">
    <text evidence="3">The sequence shown here is derived from an EMBL/GenBank/DDBJ whole genome shotgun (WGS) entry which is preliminary data.</text>
</comment>
<dbReference type="PANTHER" id="PTHR43092:SF2">
    <property type="entry name" value="HERCYNYLCYSTEINE SULFOXIDE LYASE"/>
    <property type="match status" value="1"/>
</dbReference>
<sequence length="455" mass="50158">MPPPATTIEVGKEAATQFLLQNGYRNLNHGSFGTYPQAVQTKLRALQDECEGQPDRFIRYTYPQKLDESRQIVADYLNAPVDTIVFVPNATTGVNTVLRNLVWQPGDVIIYLSTIYGACQKTIEYLSETTPVQSQAVEVTYPISDAALVQAFSDAVSSVKAAGKTPKLAMFDTIVSMPGVRVPFEQLTDVCRNQGILSLIDGAHSIGQIPIDLRQLDPDFYVSNLHKWLHVPRGCAVFYCPVKNQPLMRSSLPTSHGFVPKANTALVSPLPPSQKSEFINNFEFTGTIDTNPYLCVEAALSWRARIAWNGNNGEEAIMAYYTFLARKAGQIVAGILATEVMENAEGTLQNCAFSNVALPLSLQDDAEGTYTVAVAIAQWMSKVLVEDYNTFLVILIHGGKWWVRLSAQVYLGEDDFRWAGNVLQEVCKRARDGEWRAAGPAKDVRLAGNQIASQK</sequence>
<keyword evidence="4" id="KW-1185">Reference proteome</keyword>
<dbReference type="InterPro" id="IPR000192">
    <property type="entry name" value="Aminotrans_V_dom"/>
</dbReference>
<evidence type="ECO:0000256" key="1">
    <source>
        <dbReference type="ARBA" id="ARBA00022898"/>
    </source>
</evidence>
<protein>
    <recommendedName>
        <fullName evidence="2">Aminotransferase class V domain-containing protein</fullName>
    </recommendedName>
</protein>
<keyword evidence="1" id="KW-0663">Pyridoxal phosphate</keyword>
<dbReference type="Proteomes" id="UP000825890">
    <property type="component" value="Unassembled WGS sequence"/>
</dbReference>
<name>A0A9P3C5H1_9PEZI</name>
<dbReference type="Gene3D" id="3.40.640.10">
    <property type="entry name" value="Type I PLP-dependent aspartate aminotransferase-like (Major domain)"/>
    <property type="match status" value="1"/>
</dbReference>
<dbReference type="SUPFAM" id="SSF53383">
    <property type="entry name" value="PLP-dependent transferases"/>
    <property type="match status" value="1"/>
</dbReference>
<dbReference type="RefSeq" id="XP_044651185.1">
    <property type="nucleotide sequence ID" value="XM_044795250.1"/>
</dbReference>
<dbReference type="AlphaFoldDB" id="A0A9P3C5H1"/>
<evidence type="ECO:0000259" key="2">
    <source>
        <dbReference type="Pfam" id="PF00266"/>
    </source>
</evidence>
<dbReference type="InterPro" id="IPR015424">
    <property type="entry name" value="PyrdxlP-dep_Trfase"/>
</dbReference>
<organism evidence="3 4">
    <name type="scientific">Cercospora kikuchii</name>
    <dbReference type="NCBI Taxonomy" id="84275"/>
    <lineage>
        <taxon>Eukaryota</taxon>
        <taxon>Fungi</taxon>
        <taxon>Dikarya</taxon>
        <taxon>Ascomycota</taxon>
        <taxon>Pezizomycotina</taxon>
        <taxon>Dothideomycetes</taxon>
        <taxon>Dothideomycetidae</taxon>
        <taxon>Mycosphaerellales</taxon>
        <taxon>Mycosphaerellaceae</taxon>
        <taxon>Cercospora</taxon>
    </lineage>
</organism>
<reference evidence="3 4" key="1">
    <citation type="submission" date="2021-01" db="EMBL/GenBank/DDBJ databases">
        <title>Cercospora kikuchii MAFF 305040 whole genome shotgun sequence.</title>
        <authorList>
            <person name="Kashiwa T."/>
            <person name="Suzuki T."/>
        </authorList>
    </citation>
    <scope>NUCLEOTIDE SEQUENCE [LARGE SCALE GENOMIC DNA]</scope>
    <source>
        <strain evidence="3 4">MAFF 305040</strain>
    </source>
</reference>
<accession>A0A9P3C5H1</accession>
<dbReference type="InterPro" id="IPR015421">
    <property type="entry name" value="PyrdxlP-dep_Trfase_major"/>
</dbReference>
<gene>
    <name evidence="3" type="ORF">CKM354_000016600</name>
</gene>
<evidence type="ECO:0000313" key="4">
    <source>
        <dbReference type="Proteomes" id="UP000825890"/>
    </source>
</evidence>
<feature type="domain" description="Aminotransferase class V" evidence="2">
    <location>
        <begin position="64"/>
        <end position="252"/>
    </location>
</feature>